<organism evidence="2 3">
    <name type="scientific">Agromyces aurantiacus</name>
    <dbReference type="NCBI Taxonomy" id="165814"/>
    <lineage>
        <taxon>Bacteria</taxon>
        <taxon>Bacillati</taxon>
        <taxon>Actinomycetota</taxon>
        <taxon>Actinomycetes</taxon>
        <taxon>Micrococcales</taxon>
        <taxon>Microbacteriaceae</taxon>
        <taxon>Agromyces</taxon>
    </lineage>
</organism>
<accession>A0ABV9R1U6</accession>
<dbReference type="Proteomes" id="UP001595960">
    <property type="component" value="Unassembled WGS sequence"/>
</dbReference>
<evidence type="ECO:0000313" key="2">
    <source>
        <dbReference type="EMBL" id="MFC4828078.1"/>
    </source>
</evidence>
<keyword evidence="1" id="KW-1133">Transmembrane helix</keyword>
<keyword evidence="1" id="KW-0812">Transmembrane</keyword>
<dbReference type="RefSeq" id="WP_204390983.1">
    <property type="nucleotide sequence ID" value="NZ_JAFBBW010000001.1"/>
</dbReference>
<keyword evidence="3" id="KW-1185">Reference proteome</keyword>
<comment type="caution">
    <text evidence="2">The sequence shown here is derived from an EMBL/GenBank/DDBJ whole genome shotgun (WGS) entry which is preliminary data.</text>
</comment>
<keyword evidence="1" id="KW-0472">Membrane</keyword>
<sequence>MPTHRLGEELDVGVNAAVRASRLRWAAIGATAFVVLYGVHRLLQGLGPETSAPADLAAWIGDQRVPLLASELALGVALLAVIVFAAPLAVVLHDDGDAVTAAAFGLASAVFIAMGLVSLTAETALFAAATDPAETALAVLDALQTRVPNVLAGSALAATLAPAFLRRRIGWRWLGIVSLVAAAFFALGFVFGVLGSAPEGRGSVFGVAVFIVWMALVTAALWRAAAVEARRAA</sequence>
<gene>
    <name evidence="2" type="ORF">ACFPER_04690</name>
</gene>
<feature type="transmembrane region" description="Helical" evidence="1">
    <location>
        <begin position="72"/>
        <end position="92"/>
    </location>
</feature>
<reference evidence="3" key="1">
    <citation type="journal article" date="2019" name="Int. J. Syst. Evol. Microbiol.">
        <title>The Global Catalogue of Microorganisms (GCM) 10K type strain sequencing project: providing services to taxonomists for standard genome sequencing and annotation.</title>
        <authorList>
            <consortium name="The Broad Institute Genomics Platform"/>
            <consortium name="The Broad Institute Genome Sequencing Center for Infectious Disease"/>
            <person name="Wu L."/>
            <person name="Ma J."/>
        </authorList>
    </citation>
    <scope>NUCLEOTIDE SEQUENCE [LARGE SCALE GENOMIC DNA]</scope>
    <source>
        <strain evidence="3">CGMCC 1.12192</strain>
    </source>
</reference>
<feature type="transmembrane region" description="Helical" evidence="1">
    <location>
        <begin position="203"/>
        <end position="222"/>
    </location>
</feature>
<feature type="transmembrane region" description="Helical" evidence="1">
    <location>
        <begin position="173"/>
        <end position="197"/>
    </location>
</feature>
<evidence type="ECO:0000256" key="1">
    <source>
        <dbReference type="SAM" id="Phobius"/>
    </source>
</evidence>
<feature type="transmembrane region" description="Helical" evidence="1">
    <location>
        <begin position="104"/>
        <end position="127"/>
    </location>
</feature>
<name>A0ABV9R1U6_9MICO</name>
<dbReference type="EMBL" id="JBHSJC010000001">
    <property type="protein sequence ID" value="MFC4828078.1"/>
    <property type="molecule type" value="Genomic_DNA"/>
</dbReference>
<evidence type="ECO:0000313" key="3">
    <source>
        <dbReference type="Proteomes" id="UP001595960"/>
    </source>
</evidence>
<proteinExistence type="predicted"/>
<evidence type="ECO:0008006" key="4">
    <source>
        <dbReference type="Google" id="ProtNLM"/>
    </source>
</evidence>
<protein>
    <recommendedName>
        <fullName evidence="4">DUF4386 family protein</fullName>
    </recommendedName>
</protein>